<feature type="domain" description="4Fe-4S ferredoxin-type" evidence="4">
    <location>
        <begin position="202"/>
        <end position="223"/>
    </location>
</feature>
<evidence type="ECO:0000256" key="1">
    <source>
        <dbReference type="ARBA" id="ARBA00022723"/>
    </source>
</evidence>
<sequence>MQKIIKDGARKAVARDDVKYVLGWTPGYGFRVSPFFARTAEDTERLIFSPLCANNLTIYLTLQEKLPLPKAAALDKRKIALFVKGCDSRAVIQLIAERGISRDELVILGVPCGGVIDISKLEAKFPQAIKVEAVEEGEKLSLKVDGKSQEIPKEDILLKKCSLCEYPNPLIYDVLLGEEKQKKTKDYQGISTFEEKSPNEKWTYWGDKFARCIRCYACRNICPLCYCDSCILDKLSPQWIRRSVNLSENTVFQLLRTFHLTGRCIGCGECERACPMGIPVGELNRKLEKDVRELFAYEPGIDIEEKSLLSQFKPEDSEDFIL</sequence>
<dbReference type="AlphaFoldDB" id="A0A399G1C5"/>
<keyword evidence="2" id="KW-0408">Iron</keyword>
<evidence type="ECO:0000259" key="4">
    <source>
        <dbReference type="PROSITE" id="PS51379"/>
    </source>
</evidence>
<evidence type="ECO:0000256" key="3">
    <source>
        <dbReference type="ARBA" id="ARBA00023014"/>
    </source>
</evidence>
<dbReference type="InterPro" id="IPR017896">
    <property type="entry name" value="4Fe4S_Fe-S-bd"/>
</dbReference>
<dbReference type="InterPro" id="IPR009051">
    <property type="entry name" value="Helical_ferredxn"/>
</dbReference>
<dbReference type="PROSITE" id="PS51379">
    <property type="entry name" value="4FE4S_FER_2"/>
    <property type="match status" value="2"/>
</dbReference>
<gene>
    <name evidence="5" type="ORF">B9J77_00230</name>
</gene>
<dbReference type="GO" id="GO:0051536">
    <property type="term" value="F:iron-sulfur cluster binding"/>
    <property type="evidence" value="ECO:0007669"/>
    <property type="project" value="UniProtKB-KW"/>
</dbReference>
<organism evidence="5 6">
    <name type="scientific">candidate division NPL-UPA2 bacterium Unc8</name>
    <dbReference type="NCBI Taxonomy" id="1980939"/>
    <lineage>
        <taxon>Bacteria</taxon>
    </lineage>
</organism>
<evidence type="ECO:0000313" key="6">
    <source>
        <dbReference type="Proteomes" id="UP000266287"/>
    </source>
</evidence>
<proteinExistence type="predicted"/>
<keyword evidence="1" id="KW-0479">Metal-binding</keyword>
<dbReference type="GO" id="GO:0046872">
    <property type="term" value="F:metal ion binding"/>
    <property type="evidence" value="ECO:0007669"/>
    <property type="project" value="UniProtKB-KW"/>
</dbReference>
<evidence type="ECO:0000256" key="2">
    <source>
        <dbReference type="ARBA" id="ARBA00023004"/>
    </source>
</evidence>
<keyword evidence="3" id="KW-0411">Iron-sulfur</keyword>
<dbReference type="PROSITE" id="PS00198">
    <property type="entry name" value="4FE4S_FER_1"/>
    <property type="match status" value="1"/>
</dbReference>
<dbReference type="Proteomes" id="UP000266287">
    <property type="component" value="Unassembled WGS sequence"/>
</dbReference>
<dbReference type="SUPFAM" id="SSF46548">
    <property type="entry name" value="alpha-helical ferredoxin"/>
    <property type="match status" value="1"/>
</dbReference>
<evidence type="ECO:0000313" key="5">
    <source>
        <dbReference type="EMBL" id="RII01153.1"/>
    </source>
</evidence>
<dbReference type="Gene3D" id="1.10.1060.10">
    <property type="entry name" value="Alpha-helical ferredoxin"/>
    <property type="match status" value="1"/>
</dbReference>
<feature type="domain" description="4Fe-4S ferredoxin-type" evidence="4">
    <location>
        <begin position="255"/>
        <end position="286"/>
    </location>
</feature>
<dbReference type="InterPro" id="IPR017900">
    <property type="entry name" value="4Fe4S_Fe_S_CS"/>
</dbReference>
<comment type="caution">
    <text evidence="5">The sequence shown here is derived from an EMBL/GenBank/DDBJ whole genome shotgun (WGS) entry which is preliminary data.</text>
</comment>
<protein>
    <submittedName>
        <fullName evidence="5">Coenzyme F420 hydrogenase</fullName>
    </submittedName>
</protein>
<dbReference type="EMBL" id="NDHY01000001">
    <property type="protein sequence ID" value="RII01153.1"/>
    <property type="molecule type" value="Genomic_DNA"/>
</dbReference>
<accession>A0A399G1C5</accession>
<name>A0A399G1C5_UNCN2</name>
<reference evidence="5 6" key="1">
    <citation type="submission" date="2018-08" db="EMBL/GenBank/DDBJ databases">
        <title>Draft genome of candidate division NPL-UPA2 bacterium Unc8 that adapted to ultra-basic serpentinizing groundwater.</title>
        <authorList>
            <person name="Ishii S."/>
            <person name="Suzuki S."/>
            <person name="Nealson K.H."/>
        </authorList>
    </citation>
    <scope>NUCLEOTIDE SEQUENCE [LARGE SCALE GENOMIC DNA]</scope>
    <source>
        <strain evidence="5">Unc8</strain>
    </source>
</reference>
<dbReference type="Pfam" id="PF13534">
    <property type="entry name" value="Fer4_17"/>
    <property type="match status" value="1"/>
</dbReference>